<dbReference type="GO" id="GO:0032934">
    <property type="term" value="F:sterol binding"/>
    <property type="evidence" value="ECO:0007669"/>
    <property type="project" value="TreeGrafter"/>
</dbReference>
<dbReference type="PANTHER" id="PTHR23319">
    <property type="entry name" value="GRAM DOMAIN CONTAINING 1B, ISOFORM E"/>
    <property type="match status" value="1"/>
</dbReference>
<dbReference type="GO" id="GO:0140268">
    <property type="term" value="C:endoplasmic reticulum-plasma membrane contact site"/>
    <property type="evidence" value="ECO:0007669"/>
    <property type="project" value="TreeGrafter"/>
</dbReference>
<evidence type="ECO:0000256" key="2">
    <source>
        <dbReference type="ARBA" id="ARBA00023136"/>
    </source>
</evidence>
<dbReference type="PROSITE" id="PS51778">
    <property type="entry name" value="VAST"/>
    <property type="match status" value="1"/>
</dbReference>
<dbReference type="InterPro" id="IPR051482">
    <property type="entry name" value="Cholesterol_transport"/>
</dbReference>
<dbReference type="GO" id="GO:0032366">
    <property type="term" value="P:intracellular sterol transport"/>
    <property type="evidence" value="ECO:0007669"/>
    <property type="project" value="TreeGrafter"/>
</dbReference>
<dbReference type="InterPro" id="IPR031968">
    <property type="entry name" value="VASt"/>
</dbReference>
<reference evidence="6 7" key="1">
    <citation type="journal article" date="2018" name="Nat. Ecol. Evol.">
        <title>Genomic signatures of mitonuclear coevolution across populations of Tigriopus californicus.</title>
        <authorList>
            <person name="Barreto F.S."/>
            <person name="Watson E.T."/>
            <person name="Lima T.G."/>
            <person name="Willett C.S."/>
            <person name="Edmands S."/>
            <person name="Li W."/>
            <person name="Burton R.S."/>
        </authorList>
    </citation>
    <scope>NUCLEOTIDE SEQUENCE [LARGE SCALE GENOMIC DNA]</scope>
    <source>
        <strain evidence="6 7">San Diego</strain>
    </source>
</reference>
<dbReference type="OrthoDB" id="2162691at2759"/>
<dbReference type="Proteomes" id="UP000318571">
    <property type="component" value="Chromosome 5"/>
</dbReference>
<dbReference type="GO" id="GO:0120015">
    <property type="term" value="F:sterol transfer activity"/>
    <property type="evidence" value="ECO:0007669"/>
    <property type="project" value="TreeGrafter"/>
</dbReference>
<dbReference type="PANTHER" id="PTHR23319:SF13">
    <property type="entry name" value="GRAM DOMAIN-CONTAINING PROTEIN"/>
    <property type="match status" value="1"/>
</dbReference>
<accession>A0A553PEV2</accession>
<keyword evidence="7" id="KW-1185">Reference proteome</keyword>
<evidence type="ECO:0000256" key="4">
    <source>
        <dbReference type="SAM" id="Phobius"/>
    </source>
</evidence>
<sequence>MTAFQSFDNRFNMDFPLEPQTPKKKTSQSSEDSVSGKSATTTTTTTTSNNLNNMRRRYSLAAFGKNEPASDSCDSAVQTDPVIEDPVNEEKDSKKKNKNKKHKNSFSKGFFEFMNFTDNFNSNNNIGISSSAPSTSQVPTYKVLPGKVSQDPNLGVGSGSTPSFRASYDILEVDEADDGLQMPPMIAIPKLPKGKKLLDTTVPEDVDSLFKSVFENDTFFEIVGSKAYEEFRHYQCSSWAQGRSTGLLERTMRYEMSKHIAFSRQNVSVEQTQIRQPYCRRGVVYGVDTITINSGVVYSDYFQLNIHYRFVQDEDRPLTHSRLIVVADIEFVKPCLFKGRIESEAWSGMKKYYEIVDKEVQLEKEYIDYRDSNENLTSSNAKLLKDSLNRRILKESHYSAHSGGLLPNQPHMSHEVILLAFFLIILILFMITLAMFKLNTAIGLLDQRLSRIEELLERNGKIFNLILDVDRSNSNNYNDDTIR</sequence>
<dbReference type="STRING" id="6832.A0A553PEV2"/>
<evidence type="ECO:0000256" key="3">
    <source>
        <dbReference type="SAM" id="MobiDB-lite"/>
    </source>
</evidence>
<dbReference type="Pfam" id="PF16016">
    <property type="entry name" value="VASt"/>
    <property type="match status" value="1"/>
</dbReference>
<dbReference type="GO" id="GO:0005789">
    <property type="term" value="C:endoplasmic reticulum membrane"/>
    <property type="evidence" value="ECO:0007669"/>
    <property type="project" value="TreeGrafter"/>
</dbReference>
<evidence type="ECO:0000313" key="7">
    <source>
        <dbReference type="Proteomes" id="UP000318571"/>
    </source>
</evidence>
<organism evidence="6 7">
    <name type="scientific">Tigriopus californicus</name>
    <name type="common">Marine copepod</name>
    <dbReference type="NCBI Taxonomy" id="6832"/>
    <lineage>
        <taxon>Eukaryota</taxon>
        <taxon>Metazoa</taxon>
        <taxon>Ecdysozoa</taxon>
        <taxon>Arthropoda</taxon>
        <taxon>Crustacea</taxon>
        <taxon>Multicrustacea</taxon>
        <taxon>Hexanauplia</taxon>
        <taxon>Copepoda</taxon>
        <taxon>Harpacticoida</taxon>
        <taxon>Harpacticidae</taxon>
        <taxon>Tigriopus</taxon>
    </lineage>
</organism>
<evidence type="ECO:0000259" key="5">
    <source>
        <dbReference type="PROSITE" id="PS51778"/>
    </source>
</evidence>
<keyword evidence="4" id="KW-0812">Transmembrane</keyword>
<feature type="transmembrane region" description="Helical" evidence="4">
    <location>
        <begin position="416"/>
        <end position="436"/>
    </location>
</feature>
<comment type="caution">
    <text evidence="6">The sequence shown here is derived from an EMBL/GenBank/DDBJ whole genome shotgun (WGS) entry which is preliminary data.</text>
</comment>
<feature type="domain" description="VASt" evidence="5">
    <location>
        <begin position="193"/>
        <end position="368"/>
    </location>
</feature>
<dbReference type="EMBL" id="VCGU01000004">
    <property type="protein sequence ID" value="TRY76208.1"/>
    <property type="molecule type" value="Genomic_DNA"/>
</dbReference>
<keyword evidence="2 4" id="KW-0472">Membrane</keyword>
<gene>
    <name evidence="6" type="ORF">TCAL_05682</name>
</gene>
<feature type="region of interest" description="Disordered" evidence="3">
    <location>
        <begin position="1"/>
        <end position="102"/>
    </location>
</feature>
<feature type="compositionally biased region" description="Polar residues" evidence="3">
    <location>
        <begin position="27"/>
        <end position="39"/>
    </location>
</feature>
<name>A0A553PEV2_TIGCA</name>
<dbReference type="GO" id="GO:0005886">
    <property type="term" value="C:plasma membrane"/>
    <property type="evidence" value="ECO:0007669"/>
    <property type="project" value="TreeGrafter"/>
</dbReference>
<proteinExistence type="predicted"/>
<evidence type="ECO:0000256" key="1">
    <source>
        <dbReference type="ARBA" id="ARBA00004370"/>
    </source>
</evidence>
<comment type="subcellular location">
    <subcellularLocation>
        <location evidence="1">Membrane</location>
    </subcellularLocation>
</comment>
<protein>
    <recommendedName>
        <fullName evidence="5">VASt domain-containing protein</fullName>
    </recommendedName>
</protein>
<dbReference type="AlphaFoldDB" id="A0A553PEV2"/>
<keyword evidence="4" id="KW-1133">Transmembrane helix</keyword>
<evidence type="ECO:0000313" key="6">
    <source>
        <dbReference type="EMBL" id="TRY76208.1"/>
    </source>
</evidence>